<reference evidence="1 2" key="1">
    <citation type="journal article" date="2020" name="bioRxiv">
        <title>Sequence and annotation of 42 cannabis genomes reveals extensive copy number variation in cannabinoid synthesis and pathogen resistance genes.</title>
        <authorList>
            <person name="Mckernan K.J."/>
            <person name="Helbert Y."/>
            <person name="Kane L.T."/>
            <person name="Ebling H."/>
            <person name="Zhang L."/>
            <person name="Liu B."/>
            <person name="Eaton Z."/>
            <person name="Mclaughlin S."/>
            <person name="Kingan S."/>
            <person name="Baybayan P."/>
            <person name="Concepcion G."/>
            <person name="Jordan M."/>
            <person name="Riva A."/>
            <person name="Barbazuk W."/>
            <person name="Harkins T."/>
        </authorList>
    </citation>
    <scope>NUCLEOTIDE SEQUENCE [LARGE SCALE GENOMIC DNA]</scope>
    <source>
        <strain evidence="2">cv. Jamaican Lion 4</strain>
        <tissue evidence="1">Leaf</tissue>
    </source>
</reference>
<name>A0A7J6EBY7_CANSA</name>
<evidence type="ECO:0000313" key="1">
    <source>
        <dbReference type="EMBL" id="KAF4355824.1"/>
    </source>
</evidence>
<dbReference type="EMBL" id="JAATIQ010000443">
    <property type="protein sequence ID" value="KAF4355824.1"/>
    <property type="molecule type" value="Genomic_DNA"/>
</dbReference>
<gene>
    <name evidence="1" type="ORF">G4B88_024994</name>
</gene>
<dbReference type="AlphaFoldDB" id="A0A7J6EBY7"/>
<comment type="caution">
    <text evidence="1">The sequence shown here is derived from an EMBL/GenBank/DDBJ whole genome shotgun (WGS) entry which is preliminary data.</text>
</comment>
<proteinExistence type="predicted"/>
<protein>
    <submittedName>
        <fullName evidence="1">Uncharacterized protein</fullName>
    </submittedName>
</protein>
<organism evidence="1 2">
    <name type="scientific">Cannabis sativa</name>
    <name type="common">Hemp</name>
    <name type="synonym">Marijuana</name>
    <dbReference type="NCBI Taxonomy" id="3483"/>
    <lineage>
        <taxon>Eukaryota</taxon>
        <taxon>Viridiplantae</taxon>
        <taxon>Streptophyta</taxon>
        <taxon>Embryophyta</taxon>
        <taxon>Tracheophyta</taxon>
        <taxon>Spermatophyta</taxon>
        <taxon>Magnoliopsida</taxon>
        <taxon>eudicotyledons</taxon>
        <taxon>Gunneridae</taxon>
        <taxon>Pentapetalae</taxon>
        <taxon>rosids</taxon>
        <taxon>fabids</taxon>
        <taxon>Rosales</taxon>
        <taxon>Cannabaceae</taxon>
        <taxon>Cannabis</taxon>
    </lineage>
</organism>
<evidence type="ECO:0000313" key="2">
    <source>
        <dbReference type="Proteomes" id="UP000583929"/>
    </source>
</evidence>
<accession>A0A7J6EBY7</accession>
<sequence length="151" mass="17044">MRKLDIIIAPTNSTKDSKIAMEAQSKPANNSYPAFTVKLKENINTHHVSQNSSSQVVDDEMYTTEDGKDRELLEKQHLSKNLFGTILKDAAKSIEIFLSSKENWKAKWDLMMGISKIQTLVDFVQRVDGGLKFDLTTESLVEAQALLKKEL</sequence>
<keyword evidence="2" id="KW-1185">Reference proteome</keyword>
<dbReference type="Proteomes" id="UP000583929">
    <property type="component" value="Unassembled WGS sequence"/>
</dbReference>